<reference evidence="3" key="1">
    <citation type="submission" date="2021-01" db="EMBL/GenBank/DDBJ databases">
        <authorList>
            <person name="Corre E."/>
            <person name="Pelletier E."/>
            <person name="Niang G."/>
            <person name="Scheremetjew M."/>
            <person name="Finn R."/>
            <person name="Kale V."/>
            <person name="Holt S."/>
            <person name="Cochrane G."/>
            <person name="Meng A."/>
            <person name="Brown T."/>
            <person name="Cohen L."/>
        </authorList>
    </citation>
    <scope>NUCLEOTIDE SEQUENCE</scope>
    <source>
        <strain evidence="3">PLY182g</strain>
    </source>
</reference>
<protein>
    <submittedName>
        <fullName evidence="3">Uncharacterized protein</fullName>
    </submittedName>
</protein>
<proteinExistence type="predicted"/>
<gene>
    <name evidence="3" type="ORF">CPEL01642_LOCUS19768</name>
</gene>
<name>A0A7S0LLL5_9EUKA</name>
<accession>A0A7S0LLL5</accession>
<sequence>MLQAMLALADAKKRAKTANETALAAEKAKDAAQSEVDALERILNPKKARTEPAAEAADDEGTTAETEDWDLADHRREETRVRNRRAVELRLCESVRELRTGKLGYLHHARLGLLWVLFPIGHLGPWVWLSSCLLQGVEQDVDLIRYVFNPEMDEQARDTCIACGAVTPT</sequence>
<organism evidence="3">
    <name type="scientific">Coccolithus braarudii</name>
    <dbReference type="NCBI Taxonomy" id="221442"/>
    <lineage>
        <taxon>Eukaryota</taxon>
        <taxon>Haptista</taxon>
        <taxon>Haptophyta</taxon>
        <taxon>Prymnesiophyceae</taxon>
        <taxon>Coccolithales</taxon>
        <taxon>Coccolithaceae</taxon>
        <taxon>Coccolithus</taxon>
    </lineage>
</organism>
<feature type="coiled-coil region" evidence="1">
    <location>
        <begin position="8"/>
        <end position="42"/>
    </location>
</feature>
<evidence type="ECO:0000313" key="3">
    <source>
        <dbReference type="EMBL" id="CAD8616387.1"/>
    </source>
</evidence>
<keyword evidence="1" id="KW-0175">Coiled coil</keyword>
<feature type="region of interest" description="Disordered" evidence="2">
    <location>
        <begin position="42"/>
        <end position="69"/>
    </location>
</feature>
<dbReference type="EMBL" id="HBEY01041341">
    <property type="protein sequence ID" value="CAD8616387.1"/>
    <property type="molecule type" value="Transcribed_RNA"/>
</dbReference>
<feature type="compositionally biased region" description="Acidic residues" evidence="2">
    <location>
        <begin position="56"/>
        <end position="69"/>
    </location>
</feature>
<dbReference type="AlphaFoldDB" id="A0A7S0LLL5"/>
<evidence type="ECO:0000256" key="2">
    <source>
        <dbReference type="SAM" id="MobiDB-lite"/>
    </source>
</evidence>
<evidence type="ECO:0000256" key="1">
    <source>
        <dbReference type="SAM" id="Coils"/>
    </source>
</evidence>